<dbReference type="InterPro" id="IPR036388">
    <property type="entry name" value="WH-like_DNA-bd_sf"/>
</dbReference>
<dbReference type="InterPro" id="IPR005471">
    <property type="entry name" value="Tscrpt_reg_IclR_N"/>
</dbReference>
<feature type="domain" description="IclR-ED" evidence="5">
    <location>
        <begin position="65"/>
        <end position="250"/>
    </location>
</feature>
<name>A0A062UC96_9PROT</name>
<dbReference type="PROSITE" id="PS51078">
    <property type="entry name" value="ICLR_ED"/>
    <property type="match status" value="1"/>
</dbReference>
<dbReference type="SMART" id="SM00346">
    <property type="entry name" value="HTH_ICLR"/>
    <property type="match status" value="1"/>
</dbReference>
<dbReference type="PROSITE" id="PS51077">
    <property type="entry name" value="HTH_ICLR"/>
    <property type="match status" value="1"/>
</dbReference>
<keyword evidence="2" id="KW-0238">DNA-binding</keyword>
<sequence>MDTTLVKGLSVLIALAESNSPLGVSALSSELGYGKSNIHRLLNTLLEMGFVAQEDDTRRYKATLKLWELGSVVIDRHMLRRAARPTIRDINSETGNSVFVTTLSGTDILYIEKAESVQGPRSSTRAGLRVPAAFTAAGKVLLAHQRDPIALLDHILKTVPNASALDRKALVKEFEEIRSLGYAISRGGWTRGFNSVAVVIPQLQGPNEQGYPHSALGMASTDEFLNTSDPKEAVRILTDGARRIAELLGPLGTVVS</sequence>
<dbReference type="EMBL" id="AWFG01000020">
    <property type="protein sequence ID" value="KCZ58709.1"/>
    <property type="molecule type" value="Genomic_DNA"/>
</dbReference>
<evidence type="ECO:0000256" key="2">
    <source>
        <dbReference type="ARBA" id="ARBA00023125"/>
    </source>
</evidence>
<dbReference type="GO" id="GO:0003677">
    <property type="term" value="F:DNA binding"/>
    <property type="evidence" value="ECO:0007669"/>
    <property type="project" value="UniProtKB-KW"/>
</dbReference>
<dbReference type="FunFam" id="1.10.10.10:FF:000056">
    <property type="entry name" value="IclR family transcriptional regulator"/>
    <property type="match status" value="1"/>
</dbReference>
<proteinExistence type="predicted"/>
<dbReference type="eggNOG" id="COG1414">
    <property type="taxonomic scope" value="Bacteria"/>
</dbReference>
<dbReference type="PATRIC" id="fig|1280947.3.peg.1789"/>
<evidence type="ECO:0000313" key="6">
    <source>
        <dbReference type="EMBL" id="KCZ58709.1"/>
    </source>
</evidence>
<dbReference type="Pfam" id="PF09339">
    <property type="entry name" value="HTH_IclR"/>
    <property type="match status" value="1"/>
</dbReference>
<dbReference type="InterPro" id="IPR036390">
    <property type="entry name" value="WH_DNA-bd_sf"/>
</dbReference>
<dbReference type="PANTHER" id="PTHR30136">
    <property type="entry name" value="HELIX-TURN-HELIX TRANSCRIPTIONAL REGULATOR, ICLR FAMILY"/>
    <property type="match status" value="1"/>
</dbReference>
<dbReference type="Gene3D" id="1.10.10.10">
    <property type="entry name" value="Winged helix-like DNA-binding domain superfamily/Winged helix DNA-binding domain"/>
    <property type="match status" value="1"/>
</dbReference>
<dbReference type="PANTHER" id="PTHR30136:SF35">
    <property type="entry name" value="HTH-TYPE TRANSCRIPTIONAL REGULATOR RV1719"/>
    <property type="match status" value="1"/>
</dbReference>
<evidence type="ECO:0000259" key="4">
    <source>
        <dbReference type="PROSITE" id="PS51077"/>
    </source>
</evidence>
<dbReference type="Gene3D" id="3.30.450.40">
    <property type="match status" value="1"/>
</dbReference>
<protein>
    <recommendedName>
        <fullName evidence="8">IclR family transcriptional regulator</fullName>
    </recommendedName>
</protein>
<dbReference type="Proteomes" id="UP000027190">
    <property type="component" value="Unassembled WGS sequence"/>
</dbReference>
<keyword evidence="7" id="KW-1185">Reference proteome</keyword>
<evidence type="ECO:0000259" key="5">
    <source>
        <dbReference type="PROSITE" id="PS51078"/>
    </source>
</evidence>
<evidence type="ECO:0000256" key="3">
    <source>
        <dbReference type="ARBA" id="ARBA00023163"/>
    </source>
</evidence>
<keyword evidence="3" id="KW-0804">Transcription</keyword>
<dbReference type="InterPro" id="IPR050707">
    <property type="entry name" value="HTH_MetabolicPath_Reg"/>
</dbReference>
<dbReference type="SUPFAM" id="SSF55781">
    <property type="entry name" value="GAF domain-like"/>
    <property type="match status" value="1"/>
</dbReference>
<dbReference type="Pfam" id="PF01614">
    <property type="entry name" value="IclR_C"/>
    <property type="match status" value="1"/>
</dbReference>
<dbReference type="AlphaFoldDB" id="A0A062UC96"/>
<feature type="domain" description="HTH iclR-type" evidence="4">
    <location>
        <begin position="2"/>
        <end position="64"/>
    </location>
</feature>
<dbReference type="InterPro" id="IPR014757">
    <property type="entry name" value="Tscrpt_reg_IclR_C"/>
</dbReference>
<accession>A0A062UC96</accession>
<evidence type="ECO:0000313" key="7">
    <source>
        <dbReference type="Proteomes" id="UP000027190"/>
    </source>
</evidence>
<dbReference type="GO" id="GO:0045892">
    <property type="term" value="P:negative regulation of DNA-templated transcription"/>
    <property type="evidence" value="ECO:0007669"/>
    <property type="project" value="TreeGrafter"/>
</dbReference>
<dbReference type="GO" id="GO:0003700">
    <property type="term" value="F:DNA-binding transcription factor activity"/>
    <property type="evidence" value="ECO:0007669"/>
    <property type="project" value="TreeGrafter"/>
</dbReference>
<reference evidence="6 7" key="1">
    <citation type="journal article" date="2014" name="Antonie Van Leeuwenhoek">
        <title>Hyphomonas beringensis sp. nov. and Hyphomonas chukchiensis sp. nov., isolated from surface seawater of the Bering Sea and Chukchi Sea.</title>
        <authorList>
            <person name="Li C."/>
            <person name="Lai Q."/>
            <person name="Li G."/>
            <person name="Dong C."/>
            <person name="Wang J."/>
            <person name="Liao Y."/>
            <person name="Shao Z."/>
        </authorList>
    </citation>
    <scope>NUCLEOTIDE SEQUENCE [LARGE SCALE GENOMIC DNA]</scope>
    <source>
        <strain evidence="6 7">BH-BN04-4</strain>
    </source>
</reference>
<dbReference type="SUPFAM" id="SSF46785">
    <property type="entry name" value="Winged helix' DNA-binding domain"/>
    <property type="match status" value="1"/>
</dbReference>
<comment type="caution">
    <text evidence="6">The sequence shown here is derived from an EMBL/GenBank/DDBJ whole genome shotgun (WGS) entry which is preliminary data.</text>
</comment>
<keyword evidence="1" id="KW-0805">Transcription regulation</keyword>
<evidence type="ECO:0000256" key="1">
    <source>
        <dbReference type="ARBA" id="ARBA00023015"/>
    </source>
</evidence>
<organism evidence="6 7">
    <name type="scientific">Hyphomonas chukchiensis</name>
    <dbReference type="NCBI Taxonomy" id="1280947"/>
    <lineage>
        <taxon>Bacteria</taxon>
        <taxon>Pseudomonadati</taxon>
        <taxon>Pseudomonadota</taxon>
        <taxon>Alphaproteobacteria</taxon>
        <taxon>Hyphomonadales</taxon>
        <taxon>Hyphomonadaceae</taxon>
        <taxon>Hyphomonas</taxon>
    </lineage>
</organism>
<gene>
    <name evidence="6" type="ORF">HY30_16005</name>
</gene>
<evidence type="ECO:0008006" key="8">
    <source>
        <dbReference type="Google" id="ProtNLM"/>
    </source>
</evidence>
<dbReference type="STRING" id="1280947.HY30_16005"/>
<dbReference type="InterPro" id="IPR029016">
    <property type="entry name" value="GAF-like_dom_sf"/>
</dbReference>